<dbReference type="EMBL" id="JADPMV010000002">
    <property type="protein sequence ID" value="MBS7664282.1"/>
    <property type="molecule type" value="Genomic_DNA"/>
</dbReference>
<evidence type="ECO:0000256" key="2">
    <source>
        <dbReference type="ARBA" id="ARBA00009749"/>
    </source>
</evidence>
<evidence type="ECO:0000256" key="5">
    <source>
        <dbReference type="ARBA" id="ARBA00022842"/>
    </source>
</evidence>
<dbReference type="SMART" id="SM00924">
    <property type="entry name" value="MgtE_N"/>
    <property type="match status" value="1"/>
</dbReference>
<dbReference type="InterPro" id="IPR046342">
    <property type="entry name" value="CBS_dom_sf"/>
</dbReference>
<comment type="caution">
    <text evidence="11">The sequence shown here is derived from an EMBL/GenBank/DDBJ whole genome shotgun (WGS) entry which is preliminary data.</text>
</comment>
<name>A0ABS5Q755_9PSED</name>
<keyword evidence="3 9" id="KW-0813">Transport</keyword>
<keyword evidence="12" id="KW-1185">Reference proteome</keyword>
<dbReference type="NCBIfam" id="TIGR00400">
    <property type="entry name" value="mgtE"/>
    <property type="match status" value="1"/>
</dbReference>
<dbReference type="RefSeq" id="WP_213641608.1">
    <property type="nucleotide sequence ID" value="NZ_JADPMV010000002.1"/>
</dbReference>
<dbReference type="CDD" id="cd04606">
    <property type="entry name" value="CBS_pair_Mg_transporter"/>
    <property type="match status" value="1"/>
</dbReference>
<protein>
    <recommendedName>
        <fullName evidence="9">Magnesium transporter MgtE</fullName>
    </recommendedName>
</protein>
<dbReference type="InterPro" id="IPR036739">
    <property type="entry name" value="SLC41_membr_dom_sf"/>
</dbReference>
<dbReference type="InterPro" id="IPR006669">
    <property type="entry name" value="MgtE_transporter"/>
</dbReference>
<dbReference type="Gene3D" id="1.25.60.10">
    <property type="entry name" value="MgtE N-terminal domain-like"/>
    <property type="match status" value="2"/>
</dbReference>
<dbReference type="Pfam" id="PF03448">
    <property type="entry name" value="MgtE_N"/>
    <property type="match status" value="2"/>
</dbReference>
<dbReference type="InterPro" id="IPR006668">
    <property type="entry name" value="Mg_transptr_MgtE_intracell_dom"/>
</dbReference>
<feature type="transmembrane region" description="Helical" evidence="9">
    <location>
        <begin position="459"/>
        <end position="482"/>
    </location>
</feature>
<evidence type="ECO:0000256" key="4">
    <source>
        <dbReference type="ARBA" id="ARBA00022692"/>
    </source>
</evidence>
<dbReference type="InterPro" id="IPR038076">
    <property type="entry name" value="MgtE_N_sf"/>
</dbReference>
<dbReference type="PANTHER" id="PTHR43773">
    <property type="entry name" value="MAGNESIUM TRANSPORTER MGTE"/>
    <property type="match status" value="1"/>
</dbReference>
<feature type="domain" description="CBS" evidence="10">
    <location>
        <begin position="303"/>
        <end position="361"/>
    </location>
</feature>
<evidence type="ECO:0000256" key="1">
    <source>
        <dbReference type="ARBA" id="ARBA00004141"/>
    </source>
</evidence>
<evidence type="ECO:0000313" key="11">
    <source>
        <dbReference type="EMBL" id="MBS7664282.1"/>
    </source>
</evidence>
<reference evidence="11 12" key="1">
    <citation type="journal article" date="2021" name="Syst. Appl. Microbiol.">
        <title>Pseudomonas lalucatii sp. nov. isolated from Vallgornera, a karstic cave in Mallorca, Western Mediterranean.</title>
        <authorList>
            <person name="Busquets A."/>
            <person name="Mulet M."/>
            <person name="Gomila M."/>
            <person name="Garcia-Valdes E."/>
        </authorList>
    </citation>
    <scope>NUCLEOTIDE SEQUENCE [LARGE SCALE GENOMIC DNA]</scope>
    <source>
        <strain evidence="11 12">R1b54</strain>
    </source>
</reference>
<proteinExistence type="inferred from homology"/>
<dbReference type="Proteomes" id="UP001196601">
    <property type="component" value="Unassembled WGS sequence"/>
</dbReference>
<dbReference type="Pfam" id="PF01769">
    <property type="entry name" value="MgtE"/>
    <property type="match status" value="1"/>
</dbReference>
<dbReference type="Pfam" id="PF00571">
    <property type="entry name" value="CBS"/>
    <property type="match status" value="1"/>
</dbReference>
<evidence type="ECO:0000259" key="10">
    <source>
        <dbReference type="PROSITE" id="PS51371"/>
    </source>
</evidence>
<comment type="subcellular location">
    <subcellularLocation>
        <location evidence="9">Cell membrane</location>
        <topology evidence="9">Multi-pass membrane protein</topology>
    </subcellularLocation>
    <subcellularLocation>
        <location evidence="1">Membrane</location>
        <topology evidence="1">Multi-pass membrane protein</topology>
    </subcellularLocation>
</comment>
<accession>A0ABS5Q755</accession>
<evidence type="ECO:0000256" key="6">
    <source>
        <dbReference type="ARBA" id="ARBA00022989"/>
    </source>
</evidence>
<feature type="transmembrane region" description="Helical" evidence="9">
    <location>
        <begin position="385"/>
        <end position="406"/>
    </location>
</feature>
<feature type="transmembrane region" description="Helical" evidence="9">
    <location>
        <begin position="412"/>
        <end position="438"/>
    </location>
</feature>
<dbReference type="Gene3D" id="1.10.357.20">
    <property type="entry name" value="SLC41 divalent cation transporters, integral membrane domain"/>
    <property type="match status" value="1"/>
</dbReference>
<keyword evidence="4 9" id="KW-0812">Transmembrane</keyword>
<keyword evidence="5 9" id="KW-0460">Magnesium</keyword>
<dbReference type="InterPro" id="IPR000644">
    <property type="entry name" value="CBS_dom"/>
</dbReference>
<dbReference type="InterPro" id="IPR006667">
    <property type="entry name" value="SLC41_membr_dom"/>
</dbReference>
<comment type="similarity">
    <text evidence="2 9">Belongs to the SLC41A transporter family.</text>
</comment>
<evidence type="ECO:0000256" key="8">
    <source>
        <dbReference type="PROSITE-ProRule" id="PRU00703"/>
    </source>
</evidence>
<dbReference type="SUPFAM" id="SSF54631">
    <property type="entry name" value="CBS-domain pair"/>
    <property type="match status" value="1"/>
</dbReference>
<evidence type="ECO:0000256" key="7">
    <source>
        <dbReference type="ARBA" id="ARBA00023136"/>
    </source>
</evidence>
<dbReference type="PANTHER" id="PTHR43773:SF1">
    <property type="entry name" value="MAGNESIUM TRANSPORTER MGTE"/>
    <property type="match status" value="1"/>
</dbReference>
<keyword evidence="6 9" id="KW-1133">Transmembrane helix</keyword>
<evidence type="ECO:0000313" key="12">
    <source>
        <dbReference type="Proteomes" id="UP001196601"/>
    </source>
</evidence>
<keyword evidence="9" id="KW-0479">Metal-binding</keyword>
<feature type="transmembrane region" description="Helical" evidence="9">
    <location>
        <begin position="488"/>
        <end position="512"/>
    </location>
</feature>
<gene>
    <name evidence="11" type="primary">mgtE</name>
    <name evidence="11" type="ORF">I0D00_20440</name>
</gene>
<evidence type="ECO:0000256" key="9">
    <source>
        <dbReference type="RuleBase" id="RU362011"/>
    </source>
</evidence>
<dbReference type="PROSITE" id="PS51371">
    <property type="entry name" value="CBS"/>
    <property type="match status" value="1"/>
</dbReference>
<dbReference type="SUPFAM" id="SSF158791">
    <property type="entry name" value="MgtE N-terminal domain-like"/>
    <property type="match status" value="2"/>
</dbReference>
<organism evidence="11 12">
    <name type="scientific">Pseudomonas lalucatii</name>
    <dbReference type="NCBI Taxonomy" id="1424203"/>
    <lineage>
        <taxon>Bacteria</taxon>
        <taxon>Pseudomonadati</taxon>
        <taxon>Pseudomonadota</taxon>
        <taxon>Gammaproteobacteria</taxon>
        <taxon>Pseudomonadales</taxon>
        <taxon>Pseudomonadaceae</taxon>
        <taxon>Pseudomonas</taxon>
    </lineage>
</organism>
<evidence type="ECO:0000256" key="3">
    <source>
        <dbReference type="ARBA" id="ARBA00022448"/>
    </source>
</evidence>
<comment type="subunit">
    <text evidence="9">Homodimer.</text>
</comment>
<keyword evidence="7 9" id="KW-0472">Membrane</keyword>
<keyword evidence="8" id="KW-0129">CBS domain</keyword>
<keyword evidence="9" id="KW-1003">Cell membrane</keyword>
<dbReference type="Gene3D" id="3.10.580.10">
    <property type="entry name" value="CBS-domain"/>
    <property type="match status" value="1"/>
</dbReference>
<feature type="transmembrane region" description="Helical" evidence="9">
    <location>
        <begin position="524"/>
        <end position="547"/>
    </location>
</feature>
<comment type="function">
    <text evidence="9">Acts as a magnesium transporter.</text>
</comment>
<dbReference type="SUPFAM" id="SSF161093">
    <property type="entry name" value="MgtE membrane domain-like"/>
    <property type="match status" value="1"/>
</dbReference>
<sequence>MTPTDPDARHAKDARSDSEQIIQALDAGKNKRARKLLGRMHPAKIAAMLEVLEAEQRLALWQQIDPAREGRILPHLSIQLRRELAGDSADVPHAGEDSAPHAGKGEINHLEAIREALGLKKLKRVGRILHRMHPAKVAGLLEALPPEERRSVWSMVETERAGKVLIYLHDEIRVALALELDLDDLIASAAHLELDDRVDLIQTLPGELGAKLLRASSASQRSQLESMLAYPEDSAGGLMNADVIQVRADVRVSTVLRYLRLLETLPPQTDLLMVVDRKGHYQGGLRLSVLVTADLERPVAELLDSAIVGIAATASGSEVDQRFKELDLLSAPVVDEDNRVIGRITLDDVADLMREDSERTLMQMAGLDDEADIFAPVLVSSRRRAVWLGINLITAFSAAWVIGLFQATLEQLVALAVLMPIVASMGGIAGSQTLTLVIRGLALGQVQKGNLRILLNRELGISILNGLLWAVVIALLAVLWFGHWGLGAVLGSAILINLLCAALAGWGIPLLLERMGIDPALAGSVILTTVTDIVGFFAFLGLASLVLL</sequence>